<proteinExistence type="predicted"/>
<dbReference type="InterPro" id="IPR036047">
    <property type="entry name" value="F-box-like_dom_sf"/>
</dbReference>
<evidence type="ECO:0000313" key="1">
    <source>
        <dbReference type="EMBL" id="KAF3539083.1"/>
    </source>
</evidence>
<evidence type="ECO:0008006" key="3">
    <source>
        <dbReference type="Google" id="ProtNLM"/>
    </source>
</evidence>
<name>A0A8S9QGK6_BRACR</name>
<dbReference type="Proteomes" id="UP000712600">
    <property type="component" value="Unassembled WGS sequence"/>
</dbReference>
<protein>
    <recommendedName>
        <fullName evidence="3">F-box domain-containing protein</fullName>
    </recommendedName>
</protein>
<dbReference type="EMBL" id="QGKX02001290">
    <property type="protein sequence ID" value="KAF3539083.1"/>
    <property type="molecule type" value="Genomic_DNA"/>
</dbReference>
<dbReference type="SUPFAM" id="SSF81383">
    <property type="entry name" value="F-box domain"/>
    <property type="match status" value="1"/>
</dbReference>
<evidence type="ECO:0000313" key="2">
    <source>
        <dbReference type="Proteomes" id="UP000712600"/>
    </source>
</evidence>
<comment type="caution">
    <text evidence="1">The sequence shown here is derived from an EMBL/GenBank/DDBJ whole genome shotgun (WGS) entry which is preliminary data.</text>
</comment>
<sequence length="66" mass="7791">MDGTTVFLRRDHRSEALGSLSVLQDETICVLLEYLDPRYIAYLSCVSMYFYIDYESIEYRILNLNV</sequence>
<organism evidence="1 2">
    <name type="scientific">Brassica cretica</name>
    <name type="common">Mustard</name>
    <dbReference type="NCBI Taxonomy" id="69181"/>
    <lineage>
        <taxon>Eukaryota</taxon>
        <taxon>Viridiplantae</taxon>
        <taxon>Streptophyta</taxon>
        <taxon>Embryophyta</taxon>
        <taxon>Tracheophyta</taxon>
        <taxon>Spermatophyta</taxon>
        <taxon>Magnoliopsida</taxon>
        <taxon>eudicotyledons</taxon>
        <taxon>Gunneridae</taxon>
        <taxon>Pentapetalae</taxon>
        <taxon>rosids</taxon>
        <taxon>malvids</taxon>
        <taxon>Brassicales</taxon>
        <taxon>Brassicaceae</taxon>
        <taxon>Brassiceae</taxon>
        <taxon>Brassica</taxon>
    </lineage>
</organism>
<accession>A0A8S9QGK6</accession>
<reference evidence="1" key="1">
    <citation type="submission" date="2019-12" db="EMBL/GenBank/DDBJ databases">
        <title>Genome sequencing and annotation of Brassica cretica.</title>
        <authorList>
            <person name="Studholme D.J."/>
            <person name="Sarris P."/>
        </authorList>
    </citation>
    <scope>NUCLEOTIDE SEQUENCE</scope>
    <source>
        <strain evidence="1">PFS-109/04</strain>
        <tissue evidence="1">Leaf</tissue>
    </source>
</reference>
<gene>
    <name evidence="1" type="ORF">F2Q69_00020989</name>
</gene>
<dbReference type="AlphaFoldDB" id="A0A8S9QGK6"/>